<gene>
    <name evidence="1" type="ORF">WKV53_25405</name>
</gene>
<dbReference type="Proteomes" id="UP001371305">
    <property type="component" value="Unassembled WGS sequence"/>
</dbReference>
<evidence type="ECO:0000313" key="1">
    <source>
        <dbReference type="EMBL" id="MEK7953879.1"/>
    </source>
</evidence>
<organism evidence="1 2">
    <name type="scientific">Luteolibacter soli</name>
    <dbReference type="NCBI Taxonomy" id="3135280"/>
    <lineage>
        <taxon>Bacteria</taxon>
        <taxon>Pseudomonadati</taxon>
        <taxon>Verrucomicrobiota</taxon>
        <taxon>Verrucomicrobiia</taxon>
        <taxon>Verrucomicrobiales</taxon>
        <taxon>Verrucomicrobiaceae</taxon>
        <taxon>Luteolibacter</taxon>
    </lineage>
</organism>
<evidence type="ECO:0000313" key="2">
    <source>
        <dbReference type="Proteomes" id="UP001371305"/>
    </source>
</evidence>
<proteinExistence type="predicted"/>
<accession>A0ABU9B1G4</accession>
<reference evidence="1 2" key="1">
    <citation type="submission" date="2024-04" db="EMBL/GenBank/DDBJ databases">
        <title>Luteolibacter sp. isolated from soil.</title>
        <authorList>
            <person name="An J."/>
        </authorList>
    </citation>
    <scope>NUCLEOTIDE SEQUENCE [LARGE SCALE GENOMIC DNA]</scope>
    <source>
        <strain evidence="1 2">Y139</strain>
    </source>
</reference>
<dbReference type="RefSeq" id="WP_341407647.1">
    <property type="nucleotide sequence ID" value="NZ_JBBUKT010000014.1"/>
</dbReference>
<keyword evidence="2" id="KW-1185">Reference proteome</keyword>
<comment type="caution">
    <text evidence="1">The sequence shown here is derived from an EMBL/GenBank/DDBJ whole genome shotgun (WGS) entry which is preliminary data.</text>
</comment>
<dbReference type="EMBL" id="JBBUKT010000014">
    <property type="protein sequence ID" value="MEK7953879.1"/>
    <property type="molecule type" value="Genomic_DNA"/>
</dbReference>
<name>A0ABU9B1G4_9BACT</name>
<protein>
    <submittedName>
        <fullName evidence="1">Uncharacterized protein</fullName>
    </submittedName>
</protein>
<sequence length="88" mass="10108">MDEDAFFQDLLNAVEQQLIAPQTKYVAKTLERLTSKGMSPEDAKERIAACLGEETDAMWRSKRGFDEKSYREKLDAIDASERFADEEE</sequence>